<evidence type="ECO:0000313" key="2">
    <source>
        <dbReference type="Proteomes" id="UP000797356"/>
    </source>
</evidence>
<keyword evidence="2" id="KW-1185">Reference proteome</keyword>
<accession>A0A8K0IQE0</accession>
<proteinExistence type="predicted"/>
<evidence type="ECO:0000313" key="1">
    <source>
        <dbReference type="EMBL" id="KAG1364360.1"/>
    </source>
</evidence>
<dbReference type="OrthoDB" id="1696465at2759"/>
<reference evidence="1" key="1">
    <citation type="journal article" date="2017" name="Gigascience">
        <title>The genome draft of coconut (Cocos nucifera).</title>
        <authorList>
            <person name="Xiao Y."/>
            <person name="Xu P."/>
            <person name="Fan H."/>
            <person name="Baudouin L."/>
            <person name="Xia W."/>
            <person name="Bocs S."/>
            <person name="Xu J."/>
            <person name="Li Q."/>
            <person name="Guo A."/>
            <person name="Zhou L."/>
            <person name="Li J."/>
            <person name="Wu Y."/>
            <person name="Ma Z."/>
            <person name="Armero A."/>
            <person name="Issali A.E."/>
            <person name="Liu N."/>
            <person name="Peng M."/>
            <person name="Yang Y."/>
        </authorList>
    </citation>
    <scope>NUCLEOTIDE SEQUENCE</scope>
    <source>
        <tissue evidence="1">Spear leaf of Hainan Tall coconut</tissue>
    </source>
</reference>
<reference evidence="1" key="2">
    <citation type="submission" date="2019-07" db="EMBL/GenBank/DDBJ databases">
        <authorList>
            <person name="Yang Y."/>
            <person name="Bocs S."/>
            <person name="Baudouin L."/>
        </authorList>
    </citation>
    <scope>NUCLEOTIDE SEQUENCE</scope>
    <source>
        <tissue evidence="1">Spear leaf of Hainan Tall coconut</tissue>
    </source>
</reference>
<dbReference type="PANTHER" id="PTHR35121">
    <property type="entry name" value="HOMEODOMAIN PROTEIN 8, PUTATIVE-RELATED"/>
    <property type="match status" value="1"/>
</dbReference>
<dbReference type="Proteomes" id="UP000797356">
    <property type="component" value="Chromosome 11"/>
</dbReference>
<organism evidence="1 2">
    <name type="scientific">Cocos nucifera</name>
    <name type="common">Coconut palm</name>
    <dbReference type="NCBI Taxonomy" id="13894"/>
    <lineage>
        <taxon>Eukaryota</taxon>
        <taxon>Viridiplantae</taxon>
        <taxon>Streptophyta</taxon>
        <taxon>Embryophyta</taxon>
        <taxon>Tracheophyta</taxon>
        <taxon>Spermatophyta</taxon>
        <taxon>Magnoliopsida</taxon>
        <taxon>Liliopsida</taxon>
        <taxon>Arecaceae</taxon>
        <taxon>Arecoideae</taxon>
        <taxon>Cocoseae</taxon>
        <taxon>Attaleinae</taxon>
        <taxon>Cocos</taxon>
    </lineage>
</organism>
<protein>
    <submittedName>
        <fullName evidence="1">Uncharacterized protein</fullName>
    </submittedName>
</protein>
<dbReference type="AlphaFoldDB" id="A0A8K0IQE0"/>
<dbReference type="PANTHER" id="PTHR35121:SF2">
    <property type="entry name" value="SWIM-TYPE DOMAIN-CONTAINING PROTEIN"/>
    <property type="match status" value="1"/>
</dbReference>
<comment type="caution">
    <text evidence="1">The sequence shown here is derived from an EMBL/GenBank/DDBJ whole genome shotgun (WGS) entry which is preliminary data.</text>
</comment>
<gene>
    <name evidence="1" type="ORF">COCNU_11G011870</name>
</gene>
<dbReference type="EMBL" id="CM017882">
    <property type="protein sequence ID" value="KAG1364360.1"/>
    <property type="molecule type" value="Genomic_DNA"/>
</dbReference>
<sequence length="85" mass="9231">MAAAAAQEMLQSVFDGCIAAFDTEIRRRPYHRNCSCALHQSGALPKDLPCNTKVSYPVRRSWGASLVSSGCPPVTLPMFQTSEEA</sequence>
<name>A0A8K0IQE0_COCNU</name>